<reference evidence="3 4" key="1">
    <citation type="submission" date="2015-12" db="EMBL/GenBank/DDBJ databases">
        <title>The genome of Folsomia candida.</title>
        <authorList>
            <person name="Faddeeva A."/>
            <person name="Derks M.F."/>
            <person name="Anvar Y."/>
            <person name="Smit S."/>
            <person name="Van Straalen N."/>
            <person name="Roelofs D."/>
        </authorList>
    </citation>
    <scope>NUCLEOTIDE SEQUENCE [LARGE SCALE GENOMIC DNA]</scope>
    <source>
        <strain evidence="3 4">VU population</strain>
        <tissue evidence="3">Whole body</tissue>
    </source>
</reference>
<keyword evidence="1" id="KW-0472">Membrane</keyword>
<feature type="chain" id="PRO_5012782058" evidence="2">
    <location>
        <begin position="20"/>
        <end position="582"/>
    </location>
</feature>
<evidence type="ECO:0000256" key="2">
    <source>
        <dbReference type="SAM" id="SignalP"/>
    </source>
</evidence>
<name>A0A226E7Z1_FOLCA</name>
<feature type="transmembrane region" description="Helical" evidence="1">
    <location>
        <begin position="337"/>
        <end position="356"/>
    </location>
</feature>
<dbReference type="Proteomes" id="UP000198287">
    <property type="component" value="Unassembled WGS sequence"/>
</dbReference>
<feature type="signal peptide" evidence="2">
    <location>
        <begin position="1"/>
        <end position="19"/>
    </location>
</feature>
<protein>
    <submittedName>
        <fullName evidence="3">Uncharacterized protein</fullName>
    </submittedName>
</protein>
<evidence type="ECO:0000313" key="3">
    <source>
        <dbReference type="EMBL" id="OXA53723.1"/>
    </source>
</evidence>
<gene>
    <name evidence="3" type="ORF">Fcan01_11541</name>
</gene>
<feature type="transmembrane region" description="Helical" evidence="1">
    <location>
        <begin position="288"/>
        <end position="306"/>
    </location>
</feature>
<keyword evidence="2" id="KW-0732">Signal</keyword>
<evidence type="ECO:0000313" key="4">
    <source>
        <dbReference type="Proteomes" id="UP000198287"/>
    </source>
</evidence>
<proteinExistence type="predicted"/>
<feature type="transmembrane region" description="Helical" evidence="1">
    <location>
        <begin position="532"/>
        <end position="549"/>
    </location>
</feature>
<keyword evidence="1" id="KW-0812">Transmembrane</keyword>
<keyword evidence="1" id="KW-1133">Transmembrane helix</keyword>
<evidence type="ECO:0000256" key="1">
    <source>
        <dbReference type="SAM" id="Phobius"/>
    </source>
</evidence>
<organism evidence="3 4">
    <name type="scientific">Folsomia candida</name>
    <name type="common">Springtail</name>
    <dbReference type="NCBI Taxonomy" id="158441"/>
    <lineage>
        <taxon>Eukaryota</taxon>
        <taxon>Metazoa</taxon>
        <taxon>Ecdysozoa</taxon>
        <taxon>Arthropoda</taxon>
        <taxon>Hexapoda</taxon>
        <taxon>Collembola</taxon>
        <taxon>Entomobryomorpha</taxon>
        <taxon>Isotomoidea</taxon>
        <taxon>Isotomidae</taxon>
        <taxon>Proisotominae</taxon>
        <taxon>Folsomia</taxon>
    </lineage>
</organism>
<dbReference type="EMBL" id="LNIX01000005">
    <property type="protein sequence ID" value="OXA53723.1"/>
    <property type="molecule type" value="Genomic_DNA"/>
</dbReference>
<keyword evidence="4" id="KW-1185">Reference proteome</keyword>
<sequence length="582" mass="68600">MLLVSFQIVLSLIYSHVTSQIVQHCHFYHKWTHRDESTSEDIHSFHTSGQYYNSLIFTWSKFNELGPYKKSTLSMIWPEVAISPKIPKFSPPCIAIHIQQPPNFTQHQYHDWQDFYLFNFYFGRYNNVHFLFWIKKHIDWYQKMWYEFPCKFIIVGWNNSLSYFDSGSAAQYSIQQLIRKDFYFTKFHYPKYNYNLGSVPLLDTPWPGNCLKNIHLRNTPTSDCEDSSYESDVELPKILPRLLIVNEVNLIDIMFISIATEAIPAVEYCSKRTIFPLTWIVSLTPFNYTVWFVLSASIVAVALILTKGELKMKKVWLQIYVIFAYLLRQPVKELPPVVGLIALLWTIIPTAYETLITGNAIAPSKLEKYYNVRDFLNSYSKIVHYSASHFPIEGIMKFEFKKYDIESKYNSKFQIIYVKNFTDEEIENEMISKPVGIFGYYQQSNIQIYRWLNRRNNDKCDIFLSDQRLTYYSHTYAPFYAEAYKIYTALQTSGIKLLWNAWFYEALYNSKIRNVTNTTESQLIFLENLDKFIAVCGIILAISLLIFLMELGRGGICVVTRYRRVGDNGRCRVRIEVALREM</sequence>
<dbReference type="AlphaFoldDB" id="A0A226E7Z1"/>
<accession>A0A226E7Z1</accession>
<comment type="caution">
    <text evidence="3">The sequence shown here is derived from an EMBL/GenBank/DDBJ whole genome shotgun (WGS) entry which is preliminary data.</text>
</comment>